<evidence type="ECO:0000256" key="1">
    <source>
        <dbReference type="SAM" id="Phobius"/>
    </source>
</evidence>
<keyword evidence="1" id="KW-0472">Membrane</keyword>
<protein>
    <submittedName>
        <fullName evidence="2">Uncharacterized protein</fullName>
    </submittedName>
</protein>
<gene>
    <name evidence="2" type="ORF">R3W88_032149</name>
</gene>
<sequence length="55" mass="5972">MSKRAGSWIAFLGTYGHGVGSSVVFWSVSKKLDSRLIHGCGHPCWYCAASDKVVK</sequence>
<comment type="caution">
    <text evidence="2">The sequence shown here is derived from an EMBL/GenBank/DDBJ whole genome shotgun (WGS) entry which is preliminary data.</text>
</comment>
<evidence type="ECO:0000313" key="3">
    <source>
        <dbReference type="Proteomes" id="UP001311915"/>
    </source>
</evidence>
<reference evidence="2 3" key="1">
    <citation type="submission" date="2023-10" db="EMBL/GenBank/DDBJ databases">
        <title>Genome-Wide Identification Analysis in wild type Solanum Pinnatisectum Reveals Some Genes Defensing Phytophthora Infestans.</title>
        <authorList>
            <person name="Sun C."/>
        </authorList>
    </citation>
    <scope>NUCLEOTIDE SEQUENCE [LARGE SCALE GENOMIC DNA]</scope>
    <source>
        <strain evidence="2">LQN</strain>
        <tissue evidence="2">Leaf</tissue>
    </source>
</reference>
<keyword evidence="3" id="KW-1185">Reference proteome</keyword>
<evidence type="ECO:0000313" key="2">
    <source>
        <dbReference type="EMBL" id="KAK4727232.1"/>
    </source>
</evidence>
<dbReference type="EMBL" id="JAWPEI010000005">
    <property type="protein sequence ID" value="KAK4727232.1"/>
    <property type="molecule type" value="Genomic_DNA"/>
</dbReference>
<name>A0AAV9LPN6_9SOLN</name>
<accession>A0AAV9LPN6</accession>
<dbReference type="Proteomes" id="UP001311915">
    <property type="component" value="Unassembled WGS sequence"/>
</dbReference>
<organism evidence="2 3">
    <name type="scientific">Solanum pinnatisectum</name>
    <name type="common">tansyleaf nightshade</name>
    <dbReference type="NCBI Taxonomy" id="50273"/>
    <lineage>
        <taxon>Eukaryota</taxon>
        <taxon>Viridiplantae</taxon>
        <taxon>Streptophyta</taxon>
        <taxon>Embryophyta</taxon>
        <taxon>Tracheophyta</taxon>
        <taxon>Spermatophyta</taxon>
        <taxon>Magnoliopsida</taxon>
        <taxon>eudicotyledons</taxon>
        <taxon>Gunneridae</taxon>
        <taxon>Pentapetalae</taxon>
        <taxon>asterids</taxon>
        <taxon>lamiids</taxon>
        <taxon>Solanales</taxon>
        <taxon>Solanaceae</taxon>
        <taxon>Solanoideae</taxon>
        <taxon>Solaneae</taxon>
        <taxon>Solanum</taxon>
    </lineage>
</organism>
<dbReference type="AlphaFoldDB" id="A0AAV9LPN6"/>
<proteinExistence type="predicted"/>
<feature type="transmembrane region" description="Helical" evidence="1">
    <location>
        <begin position="6"/>
        <end position="28"/>
    </location>
</feature>
<keyword evidence="1" id="KW-1133">Transmembrane helix</keyword>
<keyword evidence="1" id="KW-0812">Transmembrane</keyword>